<reference evidence="1 2" key="1">
    <citation type="submission" date="2019-06" db="EMBL/GenBank/DDBJ databases">
        <title>Genome sequence of Litorilinea aerophila BAA-2444.</title>
        <authorList>
            <person name="Maclea K.S."/>
            <person name="Maurais E.G."/>
            <person name="Iannazzi L.C."/>
        </authorList>
    </citation>
    <scope>NUCLEOTIDE SEQUENCE [LARGE SCALE GENOMIC DNA]</scope>
    <source>
        <strain evidence="1 2">ATCC BAA-2444</strain>
    </source>
</reference>
<sequence length="215" mass="24159">MYLSRLILNPRSRQVQAEIAHPYEMHRTVLRAFAEDLSQTRERVLFRLDVHPRTGLPTLLVQSQTGPDWSHLAAGSYLLPPDLLPPGEVNPGVKEVELAFRPGQMLAFRLLANPTKRLGKQAGPDKGKRVGLYRPEEQLAWLHRKGEQHGFQVLTAIPTAQRRTDDHRRQLKFLSVCFDGVLKVLEPERFLAAVHQGIGSGKAFGFGLLSLAPPR</sequence>
<dbReference type="Gene3D" id="3.30.70.1200">
    <property type="entry name" value="Crispr-associated protein, domain 1"/>
    <property type="match status" value="1"/>
</dbReference>
<dbReference type="InParanoid" id="A0A540VBS1"/>
<dbReference type="Proteomes" id="UP000317371">
    <property type="component" value="Unassembled WGS sequence"/>
</dbReference>
<keyword evidence="2" id="KW-1185">Reference proteome</keyword>
<name>A0A540VBS1_9CHLR</name>
<protein>
    <submittedName>
        <fullName evidence="1">Type I-E CRISPR-associated protein Cas6/Cse3/CasE</fullName>
    </submittedName>
</protein>
<evidence type="ECO:0000313" key="1">
    <source>
        <dbReference type="EMBL" id="TQE94210.1"/>
    </source>
</evidence>
<organism evidence="1 2">
    <name type="scientific">Litorilinea aerophila</name>
    <dbReference type="NCBI Taxonomy" id="1204385"/>
    <lineage>
        <taxon>Bacteria</taxon>
        <taxon>Bacillati</taxon>
        <taxon>Chloroflexota</taxon>
        <taxon>Caldilineae</taxon>
        <taxon>Caldilineales</taxon>
        <taxon>Caldilineaceae</taxon>
        <taxon>Litorilinea</taxon>
    </lineage>
</organism>
<evidence type="ECO:0000313" key="2">
    <source>
        <dbReference type="Proteomes" id="UP000317371"/>
    </source>
</evidence>
<dbReference type="CDD" id="cd09727">
    <property type="entry name" value="Cas6_I-E"/>
    <property type="match status" value="1"/>
</dbReference>
<dbReference type="AlphaFoldDB" id="A0A540VBS1"/>
<comment type="caution">
    <text evidence="1">The sequence shown here is derived from an EMBL/GenBank/DDBJ whole genome shotgun (WGS) entry which is preliminary data.</text>
</comment>
<dbReference type="Gene3D" id="3.30.70.1210">
    <property type="entry name" value="Crispr-associated protein, domain 2"/>
    <property type="match status" value="1"/>
</dbReference>
<dbReference type="SUPFAM" id="SSF117987">
    <property type="entry name" value="CRISPR-associated protein"/>
    <property type="match status" value="2"/>
</dbReference>
<dbReference type="NCBIfam" id="TIGR01907">
    <property type="entry name" value="casE_Cse3"/>
    <property type="match status" value="1"/>
</dbReference>
<proteinExistence type="predicted"/>
<dbReference type="OrthoDB" id="9795689at2"/>
<accession>A0A540VBS1</accession>
<gene>
    <name evidence="1" type="primary">cas6e</name>
    <name evidence="1" type="ORF">FKZ61_17680</name>
</gene>
<dbReference type="InterPro" id="IPR010179">
    <property type="entry name" value="CRISPR-assoc_prot_Cse3"/>
</dbReference>
<dbReference type="SMART" id="SM01101">
    <property type="entry name" value="CRISPR_assoc"/>
    <property type="match status" value="1"/>
</dbReference>
<dbReference type="Pfam" id="PF08798">
    <property type="entry name" value="CRISPR_assoc"/>
    <property type="match status" value="1"/>
</dbReference>
<dbReference type="EMBL" id="VIGC01000026">
    <property type="protein sequence ID" value="TQE94210.1"/>
    <property type="molecule type" value="Genomic_DNA"/>
</dbReference>
<dbReference type="RefSeq" id="WP_141611488.1">
    <property type="nucleotide sequence ID" value="NZ_VIGC02000026.1"/>
</dbReference>